<dbReference type="Gene3D" id="3.40.309.10">
    <property type="entry name" value="Aldehyde Dehydrogenase, Chain A, domain 2"/>
    <property type="match status" value="1"/>
</dbReference>
<name>A0ABT4NS57_RHOOP</name>
<evidence type="ECO:0000313" key="5">
    <source>
        <dbReference type="EMBL" id="MCZ4589172.1"/>
    </source>
</evidence>
<feature type="domain" description="Aldehyde dehydrogenase" evidence="4">
    <location>
        <begin position="46"/>
        <end position="100"/>
    </location>
</feature>
<feature type="compositionally biased region" description="Basic residues" evidence="3">
    <location>
        <begin position="25"/>
        <end position="38"/>
    </location>
</feature>
<evidence type="ECO:0000256" key="2">
    <source>
        <dbReference type="ARBA" id="ARBA00023002"/>
    </source>
</evidence>
<dbReference type="InterPro" id="IPR016162">
    <property type="entry name" value="Ald_DH_N"/>
</dbReference>
<evidence type="ECO:0000256" key="3">
    <source>
        <dbReference type="SAM" id="MobiDB-lite"/>
    </source>
</evidence>
<evidence type="ECO:0000256" key="1">
    <source>
        <dbReference type="ARBA" id="ARBA00009986"/>
    </source>
</evidence>
<comment type="caution">
    <text evidence="5">The sequence shown here is derived from an EMBL/GenBank/DDBJ whole genome shotgun (WGS) entry which is preliminary data.</text>
</comment>
<keyword evidence="2" id="KW-0560">Oxidoreductase</keyword>
<comment type="similarity">
    <text evidence="1">Belongs to the aldehyde dehydrogenase family.</text>
</comment>
<dbReference type="Pfam" id="PF00171">
    <property type="entry name" value="Aldedh"/>
    <property type="match status" value="1"/>
</dbReference>
<dbReference type="Proteomes" id="UP001066327">
    <property type="component" value="Unassembled WGS sequence"/>
</dbReference>
<dbReference type="InterPro" id="IPR016161">
    <property type="entry name" value="Ald_DH/histidinol_DH"/>
</dbReference>
<proteinExistence type="inferred from homology"/>
<gene>
    <name evidence="5" type="ORF">O4328_36945</name>
</gene>
<protein>
    <submittedName>
        <fullName evidence="5">Aldehyde dehydrogenase family protein</fullName>
    </submittedName>
</protein>
<accession>A0ABT4NS57</accession>
<evidence type="ECO:0000259" key="4">
    <source>
        <dbReference type="Pfam" id="PF00171"/>
    </source>
</evidence>
<dbReference type="RefSeq" id="WP_231914396.1">
    <property type="nucleotide sequence ID" value="NZ_JAPWIS010000029.1"/>
</dbReference>
<dbReference type="InterPro" id="IPR015590">
    <property type="entry name" value="Aldehyde_DH_dom"/>
</dbReference>
<dbReference type="PANTHER" id="PTHR42804:SF1">
    <property type="entry name" value="ALDEHYDE DEHYDROGENASE-RELATED"/>
    <property type="match status" value="1"/>
</dbReference>
<evidence type="ECO:0000313" key="6">
    <source>
        <dbReference type="Proteomes" id="UP001066327"/>
    </source>
</evidence>
<dbReference type="PANTHER" id="PTHR42804">
    <property type="entry name" value="ALDEHYDE DEHYDROGENASE"/>
    <property type="match status" value="1"/>
</dbReference>
<feature type="region of interest" description="Disordered" evidence="3">
    <location>
        <begin position="23"/>
        <end position="49"/>
    </location>
</feature>
<dbReference type="Gene3D" id="3.40.605.10">
    <property type="entry name" value="Aldehyde Dehydrogenase, Chain A, domain 1"/>
    <property type="match status" value="1"/>
</dbReference>
<organism evidence="5 6">
    <name type="scientific">Rhodococcus opacus</name>
    <name type="common">Nocardia opaca</name>
    <dbReference type="NCBI Taxonomy" id="37919"/>
    <lineage>
        <taxon>Bacteria</taxon>
        <taxon>Bacillati</taxon>
        <taxon>Actinomycetota</taxon>
        <taxon>Actinomycetes</taxon>
        <taxon>Mycobacteriales</taxon>
        <taxon>Nocardiaceae</taxon>
        <taxon>Rhodococcus</taxon>
    </lineage>
</organism>
<reference evidence="5" key="1">
    <citation type="submission" date="2022-12" db="EMBL/GenBank/DDBJ databases">
        <authorList>
            <person name="Krivoruchko A.V."/>
            <person name="Elkin A."/>
        </authorList>
    </citation>
    <scope>NUCLEOTIDE SEQUENCE</scope>
    <source>
        <strain evidence="5">IEGM 249</strain>
    </source>
</reference>
<dbReference type="EMBL" id="JAPWIS010000029">
    <property type="protein sequence ID" value="MCZ4589172.1"/>
    <property type="molecule type" value="Genomic_DNA"/>
</dbReference>
<dbReference type="InterPro" id="IPR016163">
    <property type="entry name" value="Ald_DH_C"/>
</dbReference>
<sequence length="106" mass="12075">MAGRKMHSAEGIVRKLRRADELTAARRRCQRHRVRPRRQRLDAGRRRAHSIAHRLRAGRIGINVHRAGGVQMPVGGYKQSGWGRENGAEALDEYLETRSVVTRISD</sequence>
<dbReference type="SUPFAM" id="SSF53720">
    <property type="entry name" value="ALDH-like"/>
    <property type="match status" value="1"/>
</dbReference>
<keyword evidence="6" id="KW-1185">Reference proteome</keyword>